<sequence>MDQSQIEVFINEVVIPTQINHRNVVKLLGCCSKTEVPLLVYEYVSNGTLFHHVHNSRTTPWFSWENRLRIATEAASALAYLHSAAAMPIIHRDVKSPNLFSGLAPEREKTSFYERSEEERNLATYLIASVKEDRLFQIIEPRILTEGSLEQIAAVAELVKGCLKLNGEERPTMKDVAMEFKRLRKYNLHSDQLEENSEVNMAFTTDQQLGLYPVPANPDFSPGECSGQYSLDTQFLLAISSPH</sequence>
<reference evidence="4" key="1">
    <citation type="submission" date="2020-06" db="EMBL/GenBank/DDBJ databases">
        <authorList>
            <person name="Li T."/>
            <person name="Hu X."/>
            <person name="Zhang T."/>
            <person name="Song X."/>
            <person name="Zhang H."/>
            <person name="Dai N."/>
            <person name="Sheng W."/>
            <person name="Hou X."/>
            <person name="Wei L."/>
        </authorList>
    </citation>
    <scope>NUCLEOTIDE SEQUENCE</scope>
    <source>
        <strain evidence="4">G02</strain>
        <tissue evidence="4">Leaf</tissue>
    </source>
</reference>
<keyword evidence="4" id="KW-0675">Receptor</keyword>
<dbReference type="GO" id="GO:0007166">
    <property type="term" value="P:cell surface receptor signaling pathway"/>
    <property type="evidence" value="ECO:0007669"/>
    <property type="project" value="InterPro"/>
</dbReference>
<evidence type="ECO:0000256" key="1">
    <source>
        <dbReference type="ARBA" id="ARBA00022741"/>
    </source>
</evidence>
<protein>
    <submittedName>
        <fullName evidence="4">Wall-associated receptor kinase</fullName>
    </submittedName>
</protein>
<dbReference type="GO" id="GO:0004674">
    <property type="term" value="F:protein serine/threonine kinase activity"/>
    <property type="evidence" value="ECO:0007669"/>
    <property type="project" value="TreeGrafter"/>
</dbReference>
<dbReference type="SMART" id="SM00220">
    <property type="entry name" value="S_TKc"/>
    <property type="match status" value="1"/>
</dbReference>
<evidence type="ECO:0000259" key="3">
    <source>
        <dbReference type="PROSITE" id="PS50011"/>
    </source>
</evidence>
<dbReference type="Pfam" id="PF07714">
    <property type="entry name" value="PK_Tyr_Ser-Thr"/>
    <property type="match status" value="1"/>
</dbReference>
<dbReference type="EMBL" id="JACGWJ010000027">
    <property type="protein sequence ID" value="KAL0309987.1"/>
    <property type="molecule type" value="Genomic_DNA"/>
</dbReference>
<dbReference type="PANTHER" id="PTHR27005:SF283">
    <property type="entry name" value="OS02G0633066 PROTEIN"/>
    <property type="match status" value="1"/>
</dbReference>
<dbReference type="PROSITE" id="PS50011">
    <property type="entry name" value="PROTEIN_KINASE_DOM"/>
    <property type="match status" value="1"/>
</dbReference>
<evidence type="ECO:0000313" key="4">
    <source>
        <dbReference type="EMBL" id="KAL0309987.1"/>
    </source>
</evidence>
<keyword evidence="4" id="KW-0418">Kinase</keyword>
<dbReference type="GO" id="GO:0005886">
    <property type="term" value="C:plasma membrane"/>
    <property type="evidence" value="ECO:0007669"/>
    <property type="project" value="TreeGrafter"/>
</dbReference>
<dbReference type="InterPro" id="IPR000719">
    <property type="entry name" value="Prot_kinase_dom"/>
</dbReference>
<dbReference type="InterPro" id="IPR001245">
    <property type="entry name" value="Ser-Thr/Tyr_kinase_cat_dom"/>
</dbReference>
<dbReference type="GO" id="GO:0005524">
    <property type="term" value="F:ATP binding"/>
    <property type="evidence" value="ECO:0007669"/>
    <property type="project" value="UniProtKB-KW"/>
</dbReference>
<dbReference type="AlphaFoldDB" id="A0AAW2KTI4"/>
<reference evidence="4" key="2">
    <citation type="journal article" date="2024" name="Plant">
        <title>Genomic evolution and insights into agronomic trait innovations of Sesamum species.</title>
        <authorList>
            <person name="Miao H."/>
            <person name="Wang L."/>
            <person name="Qu L."/>
            <person name="Liu H."/>
            <person name="Sun Y."/>
            <person name="Le M."/>
            <person name="Wang Q."/>
            <person name="Wei S."/>
            <person name="Zheng Y."/>
            <person name="Lin W."/>
            <person name="Duan Y."/>
            <person name="Cao H."/>
            <person name="Xiong S."/>
            <person name="Wang X."/>
            <person name="Wei L."/>
            <person name="Li C."/>
            <person name="Ma Q."/>
            <person name="Ju M."/>
            <person name="Zhao R."/>
            <person name="Li G."/>
            <person name="Mu C."/>
            <person name="Tian Q."/>
            <person name="Mei H."/>
            <person name="Zhang T."/>
            <person name="Gao T."/>
            <person name="Zhang H."/>
        </authorList>
    </citation>
    <scope>NUCLEOTIDE SEQUENCE</scope>
    <source>
        <strain evidence="4">G02</strain>
    </source>
</reference>
<keyword evidence="4" id="KW-0808">Transferase</keyword>
<accession>A0AAW2KTI4</accession>
<dbReference type="PANTHER" id="PTHR27005">
    <property type="entry name" value="WALL-ASSOCIATED RECEPTOR KINASE-LIKE 21"/>
    <property type="match status" value="1"/>
</dbReference>
<comment type="caution">
    <text evidence="4">The sequence shown here is derived from an EMBL/GenBank/DDBJ whole genome shotgun (WGS) entry which is preliminary data.</text>
</comment>
<keyword evidence="1" id="KW-0547">Nucleotide-binding</keyword>
<evidence type="ECO:0000256" key="2">
    <source>
        <dbReference type="ARBA" id="ARBA00022840"/>
    </source>
</evidence>
<name>A0AAW2KTI4_SESRA</name>
<feature type="domain" description="Protein kinase" evidence="3">
    <location>
        <begin position="1"/>
        <end position="243"/>
    </location>
</feature>
<keyword evidence="2" id="KW-0067">ATP-binding</keyword>
<organism evidence="4">
    <name type="scientific">Sesamum radiatum</name>
    <name type="common">Black benniseed</name>
    <dbReference type="NCBI Taxonomy" id="300843"/>
    <lineage>
        <taxon>Eukaryota</taxon>
        <taxon>Viridiplantae</taxon>
        <taxon>Streptophyta</taxon>
        <taxon>Embryophyta</taxon>
        <taxon>Tracheophyta</taxon>
        <taxon>Spermatophyta</taxon>
        <taxon>Magnoliopsida</taxon>
        <taxon>eudicotyledons</taxon>
        <taxon>Gunneridae</taxon>
        <taxon>Pentapetalae</taxon>
        <taxon>asterids</taxon>
        <taxon>lamiids</taxon>
        <taxon>Lamiales</taxon>
        <taxon>Pedaliaceae</taxon>
        <taxon>Sesamum</taxon>
    </lineage>
</organism>
<proteinExistence type="predicted"/>
<dbReference type="SUPFAM" id="SSF56112">
    <property type="entry name" value="Protein kinase-like (PK-like)"/>
    <property type="match status" value="1"/>
</dbReference>
<dbReference type="InterPro" id="IPR045274">
    <property type="entry name" value="WAK-like"/>
</dbReference>
<dbReference type="InterPro" id="IPR011009">
    <property type="entry name" value="Kinase-like_dom_sf"/>
</dbReference>
<dbReference type="FunFam" id="3.30.200.20:FF:001380">
    <property type="entry name" value="Protein kinase superfamily protein"/>
    <property type="match status" value="1"/>
</dbReference>
<dbReference type="Gene3D" id="1.10.510.10">
    <property type="entry name" value="Transferase(Phosphotransferase) domain 1"/>
    <property type="match status" value="2"/>
</dbReference>
<gene>
    <name evidence="4" type="ORF">Sradi_5941000</name>
</gene>